<feature type="active site" description="Charge relay system" evidence="8 9">
    <location>
        <position position="191"/>
    </location>
</feature>
<proteinExistence type="inferred from homology"/>
<feature type="domain" description="Peptidase S8/S53" evidence="12">
    <location>
        <begin position="182"/>
        <end position="629"/>
    </location>
</feature>
<evidence type="ECO:0000256" key="10">
    <source>
        <dbReference type="RuleBase" id="RU003355"/>
    </source>
</evidence>
<keyword evidence="6 9" id="KW-0378">Hydrolase</keyword>
<keyword evidence="4" id="KW-0732">Signal</keyword>
<dbReference type="PANTHER" id="PTHR43399">
    <property type="entry name" value="SUBTILISIN-RELATED"/>
    <property type="match status" value="1"/>
</dbReference>
<evidence type="ECO:0000259" key="13">
    <source>
        <dbReference type="Pfam" id="PF02225"/>
    </source>
</evidence>
<feature type="domain" description="PA" evidence="13">
    <location>
        <begin position="443"/>
        <end position="512"/>
    </location>
</feature>
<feature type="active site" description="Charge relay system" evidence="8 9">
    <location>
        <position position="257"/>
    </location>
</feature>
<dbReference type="SUPFAM" id="SSF52743">
    <property type="entry name" value="Subtilisin-like"/>
    <property type="match status" value="1"/>
</dbReference>
<organism evidence="15 16">
    <name type="scientific">Aureibacillus halotolerans</name>
    <dbReference type="NCBI Taxonomy" id="1508390"/>
    <lineage>
        <taxon>Bacteria</taxon>
        <taxon>Bacillati</taxon>
        <taxon>Bacillota</taxon>
        <taxon>Bacilli</taxon>
        <taxon>Bacillales</taxon>
        <taxon>Bacillaceae</taxon>
        <taxon>Aureibacillus</taxon>
    </lineage>
</organism>
<dbReference type="InterPro" id="IPR010435">
    <property type="entry name" value="C5a/SBT2-like_Fn3"/>
</dbReference>
<evidence type="ECO:0000256" key="3">
    <source>
        <dbReference type="ARBA" id="ARBA00022670"/>
    </source>
</evidence>
<dbReference type="PROSITE" id="PS51892">
    <property type="entry name" value="SUBTILASE"/>
    <property type="match status" value="1"/>
</dbReference>
<evidence type="ECO:0000256" key="7">
    <source>
        <dbReference type="ARBA" id="ARBA00022825"/>
    </source>
</evidence>
<dbReference type="PRINTS" id="PR00723">
    <property type="entry name" value="SUBTILISIN"/>
</dbReference>
<dbReference type="InterPro" id="IPR023827">
    <property type="entry name" value="Peptidase_S8_Asp-AS"/>
</dbReference>
<dbReference type="InterPro" id="IPR015500">
    <property type="entry name" value="Peptidase_S8_subtilisin-rel"/>
</dbReference>
<dbReference type="CDD" id="cd07475">
    <property type="entry name" value="Peptidases_S8_C5a_Peptidase"/>
    <property type="match status" value="1"/>
</dbReference>
<dbReference type="InterPro" id="IPR036852">
    <property type="entry name" value="Peptidase_S8/S53_dom_sf"/>
</dbReference>
<evidence type="ECO:0000256" key="5">
    <source>
        <dbReference type="ARBA" id="ARBA00022737"/>
    </source>
</evidence>
<dbReference type="Pfam" id="PF02225">
    <property type="entry name" value="PA"/>
    <property type="match status" value="1"/>
</dbReference>
<dbReference type="Proteomes" id="UP000295632">
    <property type="component" value="Unassembled WGS sequence"/>
</dbReference>
<dbReference type="RefSeq" id="WP_133578884.1">
    <property type="nucleotide sequence ID" value="NZ_SNYJ01000002.1"/>
</dbReference>
<feature type="active site" description="Charge relay system" evidence="8 9">
    <location>
        <position position="582"/>
    </location>
</feature>
<dbReference type="InterPro" id="IPR034216">
    <property type="entry name" value="C5a_Peptidase"/>
</dbReference>
<dbReference type="InterPro" id="IPR046450">
    <property type="entry name" value="PA_dom_sf"/>
</dbReference>
<dbReference type="Pfam" id="PF00082">
    <property type="entry name" value="Peptidase_S8"/>
    <property type="match status" value="1"/>
</dbReference>
<dbReference type="PROSITE" id="PS00138">
    <property type="entry name" value="SUBTILASE_SER"/>
    <property type="match status" value="1"/>
</dbReference>
<evidence type="ECO:0000259" key="12">
    <source>
        <dbReference type="Pfam" id="PF00082"/>
    </source>
</evidence>
<accession>A0A4R6U651</accession>
<evidence type="ECO:0000256" key="9">
    <source>
        <dbReference type="PROSITE-ProRule" id="PRU01240"/>
    </source>
</evidence>
<evidence type="ECO:0000256" key="6">
    <source>
        <dbReference type="ARBA" id="ARBA00022801"/>
    </source>
</evidence>
<dbReference type="GO" id="GO:0006508">
    <property type="term" value="P:proteolysis"/>
    <property type="evidence" value="ECO:0007669"/>
    <property type="project" value="UniProtKB-KW"/>
</dbReference>
<sequence>MRQKQWILLLVIFMLVVPQTVLGNMGSLPEKEFRAKQTPTNLDSAQDLKSTADEDGNVRIIVELEQEPAIENATSKGIRFKEMEPSTRRSLVESNLAAQQEVKEAIVSQTGTIEVEQQFTTVVNGFSATVNVEDIDAIQQTTGVKEVHKVNEYKRPIATPDMEYSKELVQAQQAWRDYGYKGEGTVIGIIDTGIDPSHRDMVLDEGVEPALTESDLLLAKKEGNINGSFFTEKVPYGYNYFDQNQQILDIGPAASMHGMHVAGTAAANGDEDAGGIKGIAPNAQLLALKVFSNDPEFPSTYGDIYIKAIDDAILLGADVINMSLGSTAGFVSEESPEQQALNRATENGVFMSVSAGNSAHFGNGFSNPIPSNPDIGVVGSPSVGSAAVSIASIENTFNDYKALQVEINGEAKLFPYLNAGNIKPSDLTDKTFQIAYAGLGTAEETSNVDLQGKIALIKRGSISFVEKALNAQAAGATAVVIFNNTDGYVSMANDAAISVPFVFMSQSDGEELVAALQNEAGLQGTWVDEEVKVANPFSGHMSDFTSWGTPLTLDFKPEMTAPGGNIYSTLNDDEYGIKSGTSMAAPHVAGGAALVFQRLAEKGLEGQALVDRAKQLLLNTSKPVIDQGVVNTTFDWDIPYSPRRQGAGLMQLHAALDTPVTVVSADTGEPAVALKEISDQVSFELIATNHSDQEVLYNAGANIQTDFAAYGELGYELDILEAQALSNTTITINGGQQDISVPANGEVRFTVEIDLSNATVVDPSQTGDFTTPIDPDDIFTNGYFVEGFVTLTDTADTAPELTVPYMGFHGDWDAVPIFDGTVYDETSFYGQAGAVYLLGDEYLYLGFDPADQTVKRERIAISPNADGIQEELIPVVSFLRNAEELAVRVLDKNGEELRTIRTENNIRKHYYDGGLGPAYRLDPNWAWDGTVKNVVAKDGQYIYEIAARIDEDAEWQTLQYPVYVDTVEPLIEATTVDGNVQYTVTDEGSGVALTTITYENSTEPTVLAPTETSVALPDTVQSGEVIVITATDFAGNKTTAELTVGEADGTIPYVHLLEPQALQVYNENTLQVSGYIEEEGEIETFTIGEEEIELTPDGEGRYTFETDITIEDGVQSLVVAATDTSGNTIDFRRNFFVDATAPDITINGLPSKYYVEHGTDDPVIDVTVKDNFDQIRFYIDGDERFAQGISEPYKMEGFEKTFSDIELSLVEGRNEFTVEVEDFGGNKTVKTISIYLLAEGETPPAQGDTTNPDDGEEVPLPPKEKPELGPVKPETPKDKPSLPGPGPKQPSLETEKPELPGAAA</sequence>
<keyword evidence="16" id="KW-1185">Reference proteome</keyword>
<dbReference type="OrthoDB" id="9798386at2"/>
<dbReference type="Gene3D" id="2.60.40.10">
    <property type="entry name" value="Immunoglobulins"/>
    <property type="match status" value="1"/>
</dbReference>
<evidence type="ECO:0000256" key="2">
    <source>
        <dbReference type="ARBA" id="ARBA00022525"/>
    </source>
</evidence>
<evidence type="ECO:0000256" key="4">
    <source>
        <dbReference type="ARBA" id="ARBA00022729"/>
    </source>
</evidence>
<evidence type="ECO:0000259" key="14">
    <source>
        <dbReference type="Pfam" id="PF06280"/>
    </source>
</evidence>
<dbReference type="InterPro" id="IPR023828">
    <property type="entry name" value="Peptidase_S8_Ser-AS"/>
</dbReference>
<gene>
    <name evidence="15" type="ORF">EV213_1028</name>
</gene>
<evidence type="ECO:0000313" key="15">
    <source>
        <dbReference type="EMBL" id="TDQ41980.1"/>
    </source>
</evidence>
<protein>
    <submittedName>
        <fullName evidence="15">Lactocepin</fullName>
    </submittedName>
</protein>
<dbReference type="InterPro" id="IPR051048">
    <property type="entry name" value="Peptidase_S8/S53_subtilisin"/>
</dbReference>
<comment type="caution">
    <text evidence="15">The sequence shown here is derived from an EMBL/GenBank/DDBJ whole genome shotgun (WGS) entry which is preliminary data.</text>
</comment>
<dbReference type="InterPro" id="IPR000209">
    <property type="entry name" value="Peptidase_S8/S53_dom"/>
</dbReference>
<dbReference type="InterPro" id="IPR013783">
    <property type="entry name" value="Ig-like_fold"/>
</dbReference>
<dbReference type="Gene3D" id="2.60.40.1710">
    <property type="entry name" value="Subtilisin-like superfamily"/>
    <property type="match status" value="1"/>
</dbReference>
<name>A0A4R6U651_9BACI</name>
<feature type="region of interest" description="Disordered" evidence="11">
    <location>
        <begin position="1241"/>
        <end position="1304"/>
    </location>
</feature>
<evidence type="ECO:0000256" key="11">
    <source>
        <dbReference type="SAM" id="MobiDB-lite"/>
    </source>
</evidence>
<evidence type="ECO:0000256" key="8">
    <source>
        <dbReference type="PIRSR" id="PIRSR615500-1"/>
    </source>
</evidence>
<evidence type="ECO:0000313" key="16">
    <source>
        <dbReference type="Proteomes" id="UP000295632"/>
    </source>
</evidence>
<dbReference type="GO" id="GO:0004252">
    <property type="term" value="F:serine-type endopeptidase activity"/>
    <property type="evidence" value="ECO:0007669"/>
    <property type="project" value="UniProtKB-UniRule"/>
</dbReference>
<dbReference type="PROSITE" id="PS00137">
    <property type="entry name" value="SUBTILASE_HIS"/>
    <property type="match status" value="1"/>
</dbReference>
<evidence type="ECO:0000256" key="1">
    <source>
        <dbReference type="ARBA" id="ARBA00011073"/>
    </source>
</evidence>
<keyword evidence="2" id="KW-0964">Secreted</keyword>
<dbReference type="EMBL" id="SNYJ01000002">
    <property type="protein sequence ID" value="TDQ41980.1"/>
    <property type="molecule type" value="Genomic_DNA"/>
</dbReference>
<comment type="similarity">
    <text evidence="1 9 10">Belongs to the peptidase S8 family.</text>
</comment>
<dbReference type="PANTHER" id="PTHR43399:SF4">
    <property type="entry name" value="CELL WALL-ASSOCIATED PROTEASE"/>
    <property type="match status" value="1"/>
</dbReference>
<feature type="domain" description="C5a peptidase/Subtilisin-like protease SBT2-like Fn3-like" evidence="14">
    <location>
        <begin position="672"/>
        <end position="806"/>
    </location>
</feature>
<keyword evidence="3 9" id="KW-0645">Protease</keyword>
<reference evidence="15 16" key="1">
    <citation type="submission" date="2019-03" db="EMBL/GenBank/DDBJ databases">
        <title>Genomic Encyclopedia of Type Strains, Phase IV (KMG-IV): sequencing the most valuable type-strain genomes for metagenomic binning, comparative biology and taxonomic classification.</title>
        <authorList>
            <person name="Goeker M."/>
        </authorList>
    </citation>
    <scope>NUCLEOTIDE SEQUENCE [LARGE SCALE GENOMIC DNA]</scope>
    <source>
        <strain evidence="15 16">DSM 28697</strain>
    </source>
</reference>
<dbReference type="SUPFAM" id="SSF52025">
    <property type="entry name" value="PA domain"/>
    <property type="match status" value="1"/>
</dbReference>
<keyword evidence="5" id="KW-0677">Repeat</keyword>
<dbReference type="CDD" id="cd02133">
    <property type="entry name" value="PA_C5a_like"/>
    <property type="match status" value="1"/>
</dbReference>
<keyword evidence="7 9" id="KW-0720">Serine protease</keyword>
<dbReference type="GO" id="GO:0016020">
    <property type="term" value="C:membrane"/>
    <property type="evidence" value="ECO:0007669"/>
    <property type="project" value="InterPro"/>
</dbReference>
<dbReference type="InterPro" id="IPR003137">
    <property type="entry name" value="PA_domain"/>
</dbReference>
<dbReference type="InterPro" id="IPR022398">
    <property type="entry name" value="Peptidase_S8_His-AS"/>
</dbReference>
<dbReference type="Pfam" id="PF06280">
    <property type="entry name" value="fn3_5"/>
    <property type="match status" value="1"/>
</dbReference>
<dbReference type="Gene3D" id="3.40.50.200">
    <property type="entry name" value="Peptidase S8/S53 domain"/>
    <property type="match status" value="1"/>
</dbReference>
<dbReference type="PROSITE" id="PS00136">
    <property type="entry name" value="SUBTILASE_ASP"/>
    <property type="match status" value="1"/>
</dbReference>
<dbReference type="Gene3D" id="3.50.30.30">
    <property type="match status" value="1"/>
</dbReference>